<evidence type="ECO:0000313" key="2">
    <source>
        <dbReference type="Proteomes" id="UP000199207"/>
    </source>
</evidence>
<dbReference type="STRING" id="910347.SAMN05421773_1158"/>
<accession>A0A1I1S7B1</accession>
<evidence type="ECO:0008006" key="3">
    <source>
        <dbReference type="Google" id="ProtNLM"/>
    </source>
</evidence>
<evidence type="ECO:0000313" key="1">
    <source>
        <dbReference type="EMBL" id="SFD42391.1"/>
    </source>
</evidence>
<proteinExistence type="predicted"/>
<protein>
    <recommendedName>
        <fullName evidence="3">Recombination endonuclease VII</fullName>
    </recommendedName>
</protein>
<dbReference type="EMBL" id="FOLM01000015">
    <property type="protein sequence ID" value="SFD42391.1"/>
    <property type="molecule type" value="Genomic_DNA"/>
</dbReference>
<name>A0A1I1S7B1_9ACTN</name>
<gene>
    <name evidence="1" type="ORF">SAMN05421773_1158</name>
</gene>
<dbReference type="Proteomes" id="UP000199207">
    <property type="component" value="Unassembled WGS sequence"/>
</dbReference>
<sequence length="166" mass="18362">MRLTCADCGAPFVQLRGRPAKRCPRHRRARYGAEHRRLVAETREAAYGTPCVRCGGIMLLGDQLDLDHDDDGDGYLGWAHASCNRSAGATKGNRARAAAYQAARWLSVARPGREVVRPLGLDSSAWSDADLLKRPPIPDDLLGPERRGYLVWSEAMGCWSVCSRIW</sequence>
<reference evidence="1 2" key="1">
    <citation type="submission" date="2016-10" db="EMBL/GenBank/DDBJ databases">
        <authorList>
            <person name="de Groot N.N."/>
        </authorList>
    </citation>
    <scope>NUCLEOTIDE SEQUENCE [LARGE SCALE GENOMIC DNA]</scope>
    <source>
        <strain evidence="1 2">CGMCC 4.5739</strain>
    </source>
</reference>
<organism evidence="1 2">
    <name type="scientific">Streptomyces aidingensis</name>
    <dbReference type="NCBI Taxonomy" id="910347"/>
    <lineage>
        <taxon>Bacteria</taxon>
        <taxon>Bacillati</taxon>
        <taxon>Actinomycetota</taxon>
        <taxon>Actinomycetes</taxon>
        <taxon>Kitasatosporales</taxon>
        <taxon>Streptomycetaceae</taxon>
        <taxon>Streptomyces</taxon>
    </lineage>
</organism>
<keyword evidence="2" id="KW-1185">Reference proteome</keyword>
<dbReference type="AlphaFoldDB" id="A0A1I1S7B1"/>